<comment type="caution">
    <text evidence="1">The sequence shown here is derived from an EMBL/GenBank/DDBJ whole genome shotgun (WGS) entry which is preliminary data.</text>
</comment>
<gene>
    <name evidence="1" type="ORF">A2429_03160</name>
</gene>
<accession>A0A1G2Q3P6</accession>
<dbReference type="AlphaFoldDB" id="A0A1G2Q3P6"/>
<dbReference type="Proteomes" id="UP000178199">
    <property type="component" value="Unassembled WGS sequence"/>
</dbReference>
<protein>
    <recommendedName>
        <fullName evidence="3">AB hydrolase-1 domain-containing protein</fullName>
    </recommendedName>
</protein>
<dbReference type="Gene3D" id="3.40.50.1820">
    <property type="entry name" value="alpha/beta hydrolase"/>
    <property type="match status" value="1"/>
</dbReference>
<dbReference type="EMBL" id="MHTD01000040">
    <property type="protein sequence ID" value="OHA55188.1"/>
    <property type="molecule type" value="Genomic_DNA"/>
</dbReference>
<evidence type="ECO:0000313" key="1">
    <source>
        <dbReference type="EMBL" id="OHA55188.1"/>
    </source>
</evidence>
<reference evidence="1 2" key="1">
    <citation type="journal article" date="2016" name="Nat. Commun.">
        <title>Thousands of microbial genomes shed light on interconnected biogeochemical processes in an aquifer system.</title>
        <authorList>
            <person name="Anantharaman K."/>
            <person name="Brown C.T."/>
            <person name="Hug L.A."/>
            <person name="Sharon I."/>
            <person name="Castelle C.J."/>
            <person name="Probst A.J."/>
            <person name="Thomas B.C."/>
            <person name="Singh A."/>
            <person name="Wilkins M.J."/>
            <person name="Karaoz U."/>
            <person name="Brodie E.L."/>
            <person name="Williams K.H."/>
            <person name="Hubbard S.S."/>
            <person name="Banfield J.F."/>
        </authorList>
    </citation>
    <scope>NUCLEOTIDE SEQUENCE [LARGE SCALE GENOMIC DNA]</scope>
</reference>
<evidence type="ECO:0008006" key="3">
    <source>
        <dbReference type="Google" id="ProtNLM"/>
    </source>
</evidence>
<sequence length="298" mass="33056">MSAEQPKIEQSNNEAELSLLFEQQYDNPEIVDIDQQKLEIVDLQPPQPKTEVPMVMVPGWAATPEVLRENAIILAKLGRRVILPNSPHGLEIEKTTGRNYPLAELRKTAALLQSIEHKQLNEVDAVSHSEAGIFLTIAALENSDKFRNLVLVSPAGLTGKDSFSRLASGFSHDIAGQTVKALLHEPNHLGKIGTAFWEAMKAIASDPKKTWEEVMAMVNYQIPELLAELKQQGHGISIIHGAQDKAFPMERVQQMVNSGLVDGFISVKGSHNELYLNPQPITEWVDHLLDAMEKKTPK</sequence>
<evidence type="ECO:0000313" key="2">
    <source>
        <dbReference type="Proteomes" id="UP000178199"/>
    </source>
</evidence>
<organism evidence="1 2">
    <name type="scientific">Candidatus Veblenbacteria bacterium RIFOXYC1_FULL_42_9</name>
    <dbReference type="NCBI Taxonomy" id="1802427"/>
    <lineage>
        <taxon>Bacteria</taxon>
        <taxon>Candidatus Vebleniibacteriota</taxon>
    </lineage>
</organism>
<proteinExistence type="predicted"/>
<dbReference type="SUPFAM" id="SSF53474">
    <property type="entry name" value="alpha/beta-Hydrolases"/>
    <property type="match status" value="1"/>
</dbReference>
<name>A0A1G2Q3P6_9BACT</name>
<dbReference type="InterPro" id="IPR029058">
    <property type="entry name" value="AB_hydrolase_fold"/>
</dbReference>